<keyword evidence="7" id="KW-1185">Reference proteome</keyword>
<dbReference type="GO" id="GO:0046872">
    <property type="term" value="F:metal ion binding"/>
    <property type="evidence" value="ECO:0007669"/>
    <property type="project" value="UniProtKB-KW"/>
</dbReference>
<dbReference type="EC" id="6.3.3.2" evidence="5"/>
<accession>A0A8J2V7I7</accession>
<dbReference type="RefSeq" id="WP_188158852.1">
    <property type="nucleotide sequence ID" value="NZ_BMGH01000001.1"/>
</dbReference>
<keyword evidence="3 4" id="KW-0067">ATP-binding</keyword>
<dbReference type="AlphaFoldDB" id="A0A8J2V7I7"/>
<keyword evidence="5" id="KW-0479">Metal-binding</keyword>
<dbReference type="Gene3D" id="3.40.50.10420">
    <property type="entry name" value="NagB/RpiA/CoA transferase-like"/>
    <property type="match status" value="1"/>
</dbReference>
<keyword evidence="5" id="KW-0460">Magnesium</keyword>
<gene>
    <name evidence="6" type="ORF">GCM10011342_16790</name>
</gene>
<dbReference type="InterPro" id="IPR024185">
    <property type="entry name" value="FTHF_cligase-like_sf"/>
</dbReference>
<dbReference type="InterPro" id="IPR037171">
    <property type="entry name" value="NagB/RpiA_transferase-like"/>
</dbReference>
<dbReference type="SUPFAM" id="SSF100950">
    <property type="entry name" value="NagB/RpiA/CoA transferase-like"/>
    <property type="match status" value="1"/>
</dbReference>
<evidence type="ECO:0000256" key="3">
    <source>
        <dbReference type="ARBA" id="ARBA00022840"/>
    </source>
</evidence>
<sequence length="197" mass="22308">MPKLTDFLPDPFGKDIYRLNAKKAREDAHLRRPHAARQAAAHFIASVPFATRKCIAVYYPAGTELHTWPLVEELQAEGKTVCLPVVTDTNKPLIFRTYTPEMPLEKGPYGIMAPSTAAPVCHPDLLIVPLLAFRRDGGRLGMGGGYYDRSLHQLRRERNVLAVGYAYADQEMEKFPVDRHDQPLDWIVTEREAIKVR</sequence>
<dbReference type="PIRSF" id="PIRSF006806">
    <property type="entry name" value="FTHF_cligase"/>
    <property type="match status" value="1"/>
</dbReference>
<feature type="binding site" evidence="4">
    <location>
        <position position="64"/>
    </location>
    <ligand>
        <name>substrate</name>
    </ligand>
</feature>
<dbReference type="EMBL" id="BMGH01000001">
    <property type="protein sequence ID" value="GGD08617.1"/>
    <property type="molecule type" value="Genomic_DNA"/>
</dbReference>
<dbReference type="Proteomes" id="UP000613582">
    <property type="component" value="Unassembled WGS sequence"/>
</dbReference>
<dbReference type="PANTHER" id="PTHR23407:SF1">
    <property type="entry name" value="5-FORMYLTETRAHYDROFOLATE CYCLO-LIGASE"/>
    <property type="match status" value="1"/>
</dbReference>
<evidence type="ECO:0000256" key="2">
    <source>
        <dbReference type="ARBA" id="ARBA00022741"/>
    </source>
</evidence>
<proteinExistence type="inferred from homology"/>
<dbReference type="Pfam" id="PF01812">
    <property type="entry name" value="5-FTHF_cyc-lig"/>
    <property type="match status" value="1"/>
</dbReference>
<dbReference type="GO" id="GO:0005524">
    <property type="term" value="F:ATP binding"/>
    <property type="evidence" value="ECO:0007669"/>
    <property type="project" value="UniProtKB-KW"/>
</dbReference>
<evidence type="ECO:0000313" key="7">
    <source>
        <dbReference type="Proteomes" id="UP000613582"/>
    </source>
</evidence>
<reference evidence="6" key="2">
    <citation type="submission" date="2020-09" db="EMBL/GenBank/DDBJ databases">
        <authorList>
            <person name="Sun Q."/>
            <person name="Zhou Y."/>
        </authorList>
    </citation>
    <scope>NUCLEOTIDE SEQUENCE</scope>
    <source>
        <strain evidence="6">CGMCC 1.12921</strain>
    </source>
</reference>
<dbReference type="NCBIfam" id="TIGR02727">
    <property type="entry name" value="MTHFS_bact"/>
    <property type="match status" value="1"/>
</dbReference>
<name>A0A8J2V7I7_9PROT</name>
<comment type="caution">
    <text evidence="6">The sequence shown here is derived from an EMBL/GenBank/DDBJ whole genome shotgun (WGS) entry which is preliminary data.</text>
</comment>
<dbReference type="PANTHER" id="PTHR23407">
    <property type="entry name" value="ATPASE INHIBITOR/5-FORMYLTETRAHYDROFOLATE CYCLO-LIGASE"/>
    <property type="match status" value="1"/>
</dbReference>
<evidence type="ECO:0000256" key="4">
    <source>
        <dbReference type="PIRSR" id="PIRSR006806-1"/>
    </source>
</evidence>
<comment type="similarity">
    <text evidence="1 5">Belongs to the 5-formyltetrahydrofolate cyclo-ligase family.</text>
</comment>
<feature type="binding site" evidence="4">
    <location>
        <begin position="139"/>
        <end position="147"/>
    </location>
    <ligand>
        <name>ATP</name>
        <dbReference type="ChEBI" id="CHEBI:30616"/>
    </ligand>
</feature>
<dbReference type="GO" id="GO:0035999">
    <property type="term" value="P:tetrahydrofolate interconversion"/>
    <property type="evidence" value="ECO:0007669"/>
    <property type="project" value="TreeGrafter"/>
</dbReference>
<dbReference type="InterPro" id="IPR002698">
    <property type="entry name" value="FTHF_cligase"/>
</dbReference>
<evidence type="ECO:0000313" key="6">
    <source>
        <dbReference type="EMBL" id="GGD08617.1"/>
    </source>
</evidence>
<comment type="catalytic activity">
    <reaction evidence="5">
        <text>(6S)-5-formyl-5,6,7,8-tetrahydrofolate + ATP = (6R)-5,10-methenyltetrahydrofolate + ADP + phosphate</text>
        <dbReference type="Rhea" id="RHEA:10488"/>
        <dbReference type="ChEBI" id="CHEBI:30616"/>
        <dbReference type="ChEBI" id="CHEBI:43474"/>
        <dbReference type="ChEBI" id="CHEBI:57455"/>
        <dbReference type="ChEBI" id="CHEBI:57457"/>
        <dbReference type="ChEBI" id="CHEBI:456216"/>
        <dbReference type="EC" id="6.3.3.2"/>
    </reaction>
</comment>
<organism evidence="6 7">
    <name type="scientific">Aquisalinus flavus</name>
    <dbReference type="NCBI Taxonomy" id="1526572"/>
    <lineage>
        <taxon>Bacteria</taxon>
        <taxon>Pseudomonadati</taxon>
        <taxon>Pseudomonadota</taxon>
        <taxon>Alphaproteobacteria</taxon>
        <taxon>Parvularculales</taxon>
        <taxon>Parvularculaceae</taxon>
        <taxon>Aquisalinus</taxon>
    </lineage>
</organism>
<evidence type="ECO:0000256" key="1">
    <source>
        <dbReference type="ARBA" id="ARBA00010638"/>
    </source>
</evidence>
<reference evidence="6" key="1">
    <citation type="journal article" date="2014" name="Int. J. Syst. Evol. Microbiol.">
        <title>Complete genome sequence of Corynebacterium casei LMG S-19264T (=DSM 44701T), isolated from a smear-ripened cheese.</title>
        <authorList>
            <consortium name="US DOE Joint Genome Institute (JGI-PGF)"/>
            <person name="Walter F."/>
            <person name="Albersmeier A."/>
            <person name="Kalinowski J."/>
            <person name="Ruckert C."/>
        </authorList>
    </citation>
    <scope>NUCLEOTIDE SEQUENCE</scope>
    <source>
        <strain evidence="6">CGMCC 1.12921</strain>
    </source>
</reference>
<evidence type="ECO:0000256" key="5">
    <source>
        <dbReference type="RuleBase" id="RU361279"/>
    </source>
</evidence>
<dbReference type="GO" id="GO:0009396">
    <property type="term" value="P:folic acid-containing compound biosynthetic process"/>
    <property type="evidence" value="ECO:0007669"/>
    <property type="project" value="TreeGrafter"/>
</dbReference>
<keyword evidence="2 4" id="KW-0547">Nucleotide-binding</keyword>
<protein>
    <recommendedName>
        <fullName evidence="5">5-formyltetrahydrofolate cyclo-ligase</fullName>
        <ecNumber evidence="5">6.3.3.2</ecNumber>
    </recommendedName>
</protein>
<dbReference type="GO" id="GO:0030272">
    <property type="term" value="F:5-formyltetrahydrofolate cyclo-ligase activity"/>
    <property type="evidence" value="ECO:0007669"/>
    <property type="project" value="UniProtKB-EC"/>
</dbReference>
<comment type="cofactor">
    <cofactor evidence="5">
        <name>Mg(2+)</name>
        <dbReference type="ChEBI" id="CHEBI:18420"/>
    </cofactor>
</comment>